<dbReference type="PANTHER" id="PTHR47369">
    <property type="entry name" value="BTB/POZ DOMAIN-CONTAINING PROTEIN"/>
    <property type="match status" value="1"/>
</dbReference>
<proteinExistence type="predicted"/>
<protein>
    <recommendedName>
        <fullName evidence="4">BTB domain-containing protein</fullName>
    </recommendedName>
</protein>
<comment type="caution">
    <text evidence="2">The sequence shown here is derived from an EMBL/GenBank/DDBJ whole genome shotgun (WGS) entry which is preliminary data.</text>
</comment>
<feature type="region of interest" description="Disordered" evidence="1">
    <location>
        <begin position="1"/>
        <end position="86"/>
    </location>
</feature>
<dbReference type="InterPro" id="IPR011333">
    <property type="entry name" value="SKP1/BTB/POZ_sf"/>
</dbReference>
<dbReference type="Gene3D" id="3.30.710.10">
    <property type="entry name" value="Potassium Channel Kv1.1, Chain A"/>
    <property type="match status" value="1"/>
</dbReference>
<dbReference type="Proteomes" id="UP000324767">
    <property type="component" value="Unassembled WGS sequence"/>
</dbReference>
<sequence>MRITLRPLEPGHSGIDSSEVANMSARQEPDEPEVSQRTLHGLIADLNPQSHPQSSHLLSTQAPTWAFPSRSSSSPSPGAMPEASSSVNVFPQRLSSRNHTRPLPELDLATTTASAQQPTLFNTPNRSIFSSGPPTSSLSANTAQASMSAPSPVSSIRPLSSLTVPASTNSRRTQQTVHYENETPTSSGRNARHARVEKDVDDPSSPVDRNRSTEMRSSSTPTALTRLFTAPETSTPDFSRHTSYIRTQSGTPYTRATLSETAPLPNHLYNRGLLSGRHSDICVHAFGTKYALHRLLLDRAPFFASALSEPWFESSSKEITLRPEEIDSNITQTAFELALKRLYGCNSAPEEDREAIGLFAVGCWLEMADLIDSSVTSLLRSMAPAKLASLIRLVTSNYYGKPGDRILASAKAMLCREGWEMPLRYWDSISGDIVREIIGGDGFFVPGEWERWVLAKRVLDRRLKTRAIEAGLFEGNGRPKRAPPDTMNFLAIRFDTVYRKNSFFGTRHIPQDYDPWLALYTHPDIAALLVLLDEGIHYVHLSFEQLQHIRDRTDVLGLPVMPEKVISNALWMSMELRQKIVNARELDMELGLSQPADETSTEEAPESASMMNTFSADSDGPVNGKGKQPESEPEETDEDQPESGSWDGNGMPRKFWIPNTDSTSIMGGNPDAIAAATNGSRPHATRQLARFSASIDPADVQWASDFTASLTERPVTPGRGGPAESTPPICYTHYPPFRFAAEFPNPRNLKEKKRVYSRTVWYAGSLWNVYIQKVETSKSTQLGVYLHRAKEKDGSDEHLGTRGSVEEQIGHLERQVLMRRNGRRNRRQQEAENTPEGEEDTSGSGGDPDATLVGSAGAPSRLGNLLRGDGITKASQTPGTLTLSSLPDRAYGGEAQESEDENDETSNTGKKFKVPTLPPYVDGRPTIKTYFKIYSPSKGGRMLSVYESAPDRFNFSQSWGWKSSTMILDEGLGALEDGVRGKDGRLRFMVVIGNV</sequence>
<feature type="compositionally biased region" description="Polar residues" evidence="1">
    <location>
        <begin position="15"/>
        <end position="25"/>
    </location>
</feature>
<feature type="compositionally biased region" description="Polar residues" evidence="1">
    <location>
        <begin position="111"/>
        <end position="189"/>
    </location>
</feature>
<evidence type="ECO:0000313" key="3">
    <source>
        <dbReference type="Proteomes" id="UP000324767"/>
    </source>
</evidence>
<dbReference type="PANTHER" id="PTHR47369:SF1">
    <property type="entry name" value="BTB_POZ DOMAIN-CONTAINING PROTEIN"/>
    <property type="match status" value="1"/>
</dbReference>
<gene>
    <name evidence="2" type="ORF">FRX48_02939</name>
</gene>
<evidence type="ECO:0000256" key="1">
    <source>
        <dbReference type="SAM" id="MobiDB-lite"/>
    </source>
</evidence>
<feature type="compositionally biased region" description="Polar residues" evidence="1">
    <location>
        <begin position="873"/>
        <end position="885"/>
    </location>
</feature>
<dbReference type="OrthoDB" id="6359943at2759"/>
<feature type="compositionally biased region" description="Low complexity" evidence="1">
    <location>
        <begin position="63"/>
        <end position="86"/>
    </location>
</feature>
<accession>A0A5M8PWV7</accession>
<feature type="compositionally biased region" description="Acidic residues" evidence="1">
    <location>
        <begin position="631"/>
        <end position="641"/>
    </location>
</feature>
<dbReference type="SUPFAM" id="SSF54695">
    <property type="entry name" value="POZ domain"/>
    <property type="match status" value="1"/>
</dbReference>
<feature type="region of interest" description="Disordered" evidence="1">
    <location>
        <begin position="111"/>
        <end position="221"/>
    </location>
</feature>
<feature type="compositionally biased region" description="Polar residues" evidence="1">
    <location>
        <begin position="47"/>
        <end position="62"/>
    </location>
</feature>
<dbReference type="EMBL" id="VXIT01000004">
    <property type="protein sequence ID" value="KAA6413195.1"/>
    <property type="molecule type" value="Genomic_DNA"/>
</dbReference>
<evidence type="ECO:0000313" key="2">
    <source>
        <dbReference type="EMBL" id="KAA6413195.1"/>
    </source>
</evidence>
<evidence type="ECO:0008006" key="4">
    <source>
        <dbReference type="Google" id="ProtNLM"/>
    </source>
</evidence>
<feature type="region of interest" description="Disordered" evidence="1">
    <location>
        <begin position="593"/>
        <end position="660"/>
    </location>
</feature>
<name>A0A5M8PWV7_9LECA</name>
<dbReference type="AlphaFoldDB" id="A0A5M8PWV7"/>
<feature type="region of interest" description="Disordered" evidence="1">
    <location>
        <begin position="812"/>
        <end position="917"/>
    </location>
</feature>
<organism evidence="2 3">
    <name type="scientific">Lasallia pustulata</name>
    <dbReference type="NCBI Taxonomy" id="136370"/>
    <lineage>
        <taxon>Eukaryota</taxon>
        <taxon>Fungi</taxon>
        <taxon>Dikarya</taxon>
        <taxon>Ascomycota</taxon>
        <taxon>Pezizomycotina</taxon>
        <taxon>Lecanoromycetes</taxon>
        <taxon>OSLEUM clade</taxon>
        <taxon>Umbilicariomycetidae</taxon>
        <taxon>Umbilicariales</taxon>
        <taxon>Umbilicariaceae</taxon>
        <taxon>Lasallia</taxon>
    </lineage>
</organism>
<reference evidence="2 3" key="1">
    <citation type="submission" date="2019-09" db="EMBL/GenBank/DDBJ databases">
        <title>The hologenome of the rock-dwelling lichen Lasallia pustulata.</title>
        <authorList>
            <person name="Greshake Tzovaras B."/>
            <person name="Segers F."/>
            <person name="Bicker A."/>
            <person name="Dal Grande F."/>
            <person name="Otte J."/>
            <person name="Hankeln T."/>
            <person name="Schmitt I."/>
            <person name="Ebersberger I."/>
        </authorList>
    </citation>
    <scope>NUCLEOTIDE SEQUENCE [LARGE SCALE GENOMIC DNA]</scope>
    <source>
        <strain evidence="2">A1-1</strain>
    </source>
</reference>